<feature type="compositionally biased region" description="Polar residues" evidence="1">
    <location>
        <begin position="290"/>
        <end position="314"/>
    </location>
</feature>
<dbReference type="AlphaFoldDB" id="E9HU71"/>
<feature type="compositionally biased region" description="Basic and acidic residues" evidence="1">
    <location>
        <begin position="89"/>
        <end position="102"/>
    </location>
</feature>
<evidence type="ECO:0000313" key="3">
    <source>
        <dbReference type="Proteomes" id="UP000000305"/>
    </source>
</evidence>
<evidence type="ECO:0000313" key="2">
    <source>
        <dbReference type="EMBL" id="EFX64711.1"/>
    </source>
</evidence>
<feature type="compositionally biased region" description="Acidic residues" evidence="1">
    <location>
        <begin position="103"/>
        <end position="114"/>
    </location>
</feature>
<dbReference type="KEGG" id="dpx:DAPPUDRAFT_117938"/>
<proteinExistence type="predicted"/>
<feature type="compositionally biased region" description="Gly residues" evidence="1">
    <location>
        <begin position="277"/>
        <end position="286"/>
    </location>
</feature>
<dbReference type="InParanoid" id="E9HU71"/>
<dbReference type="Proteomes" id="UP000000305">
    <property type="component" value="Unassembled WGS sequence"/>
</dbReference>
<feature type="compositionally biased region" description="Basic and acidic residues" evidence="1">
    <location>
        <begin position="115"/>
        <end position="125"/>
    </location>
</feature>
<reference evidence="2 3" key="1">
    <citation type="journal article" date="2011" name="Science">
        <title>The ecoresponsive genome of Daphnia pulex.</title>
        <authorList>
            <person name="Colbourne J.K."/>
            <person name="Pfrender M.E."/>
            <person name="Gilbert D."/>
            <person name="Thomas W.K."/>
            <person name="Tucker A."/>
            <person name="Oakley T.H."/>
            <person name="Tokishita S."/>
            <person name="Aerts A."/>
            <person name="Arnold G.J."/>
            <person name="Basu M.K."/>
            <person name="Bauer D.J."/>
            <person name="Caceres C.E."/>
            <person name="Carmel L."/>
            <person name="Casola C."/>
            <person name="Choi J.H."/>
            <person name="Detter J.C."/>
            <person name="Dong Q."/>
            <person name="Dusheyko S."/>
            <person name="Eads B.D."/>
            <person name="Frohlich T."/>
            <person name="Geiler-Samerotte K.A."/>
            <person name="Gerlach D."/>
            <person name="Hatcher P."/>
            <person name="Jogdeo S."/>
            <person name="Krijgsveld J."/>
            <person name="Kriventseva E.V."/>
            <person name="Kultz D."/>
            <person name="Laforsch C."/>
            <person name="Lindquist E."/>
            <person name="Lopez J."/>
            <person name="Manak J.R."/>
            <person name="Muller J."/>
            <person name="Pangilinan J."/>
            <person name="Patwardhan R.P."/>
            <person name="Pitluck S."/>
            <person name="Pritham E.J."/>
            <person name="Rechtsteiner A."/>
            <person name="Rho M."/>
            <person name="Rogozin I.B."/>
            <person name="Sakarya O."/>
            <person name="Salamov A."/>
            <person name="Schaack S."/>
            <person name="Shapiro H."/>
            <person name="Shiga Y."/>
            <person name="Skalitzky C."/>
            <person name="Smith Z."/>
            <person name="Souvorov A."/>
            <person name="Sung W."/>
            <person name="Tang Z."/>
            <person name="Tsuchiya D."/>
            <person name="Tu H."/>
            <person name="Vos H."/>
            <person name="Wang M."/>
            <person name="Wolf Y.I."/>
            <person name="Yamagata H."/>
            <person name="Yamada T."/>
            <person name="Ye Y."/>
            <person name="Shaw J.R."/>
            <person name="Andrews J."/>
            <person name="Crease T.J."/>
            <person name="Tang H."/>
            <person name="Lucas S.M."/>
            <person name="Robertson H.M."/>
            <person name="Bork P."/>
            <person name="Koonin E.V."/>
            <person name="Zdobnov E.M."/>
            <person name="Grigoriev I.V."/>
            <person name="Lynch M."/>
            <person name="Boore J.L."/>
        </authorList>
    </citation>
    <scope>NUCLEOTIDE SEQUENCE [LARGE SCALE GENOMIC DNA]</scope>
</reference>
<gene>
    <name evidence="2" type="ORF">DAPPUDRAFT_117938</name>
</gene>
<feature type="compositionally biased region" description="Basic residues" evidence="1">
    <location>
        <begin position="71"/>
        <end position="81"/>
    </location>
</feature>
<organism evidence="2 3">
    <name type="scientific">Daphnia pulex</name>
    <name type="common">Water flea</name>
    <dbReference type="NCBI Taxonomy" id="6669"/>
    <lineage>
        <taxon>Eukaryota</taxon>
        <taxon>Metazoa</taxon>
        <taxon>Ecdysozoa</taxon>
        <taxon>Arthropoda</taxon>
        <taxon>Crustacea</taxon>
        <taxon>Branchiopoda</taxon>
        <taxon>Diplostraca</taxon>
        <taxon>Cladocera</taxon>
        <taxon>Anomopoda</taxon>
        <taxon>Daphniidae</taxon>
        <taxon>Daphnia</taxon>
    </lineage>
</organism>
<evidence type="ECO:0000256" key="1">
    <source>
        <dbReference type="SAM" id="MobiDB-lite"/>
    </source>
</evidence>
<feature type="region of interest" description="Disordered" evidence="1">
    <location>
        <begin position="52"/>
        <end position="125"/>
    </location>
</feature>
<sequence>MAHGDRTCCSFFILDSKDFLNLQKITLCPAPPPHVFLKQRGLVGTGGRCYSASDTVSDSNSDSDESIEKSSRKREKFSRKRVIADQEDGELRLPEDPQHVEEEVPDNDAQDEIPGEPKEPKRPKLDVDVTEFRVFSKSSKKIRKWISKSFAKSKAKKLRERFQPKFSSSFELLNPEMDDSVYRRLKELKNSVATKEKIDNKEMEMRAMQFKILDIVRPMLFIWETAQEETNFDEKEFEMLFEDTFLNALLKTAKADAVLAAIPNGRNGGPSIRPSSGGRGSRGFHGTGSNQTNRFTGGQHQNGRGGFQFSNHQPFNHRGGGRGGFNNGRYVPEFASPLTLSIPVGGRLSHFSSRWTKITKDPWVLEAVTNGFKVEFSSPPHANLNLKNP</sequence>
<dbReference type="OrthoDB" id="10498563at2759"/>
<protein>
    <submittedName>
        <fullName evidence="2">Uncharacterized protein</fullName>
    </submittedName>
</protein>
<name>E9HU71_DAPPU</name>
<feature type="region of interest" description="Disordered" evidence="1">
    <location>
        <begin position="265"/>
        <end position="324"/>
    </location>
</feature>
<accession>E9HU71</accession>
<dbReference type="PhylomeDB" id="E9HU71"/>
<dbReference type="EMBL" id="GL732799">
    <property type="protein sequence ID" value="EFX64711.1"/>
    <property type="molecule type" value="Genomic_DNA"/>
</dbReference>
<dbReference type="HOGENOM" id="CLU_710309_0_0_1"/>
<keyword evidence="3" id="KW-1185">Reference proteome</keyword>